<dbReference type="InterPro" id="IPR002611">
    <property type="entry name" value="IstB_ATP-bd"/>
</dbReference>
<dbReference type="EMBL" id="VSSQ01001027">
    <property type="protein sequence ID" value="MPM04303.1"/>
    <property type="molecule type" value="Genomic_DNA"/>
</dbReference>
<dbReference type="GO" id="GO:0005524">
    <property type="term" value="F:ATP binding"/>
    <property type="evidence" value="ECO:0007669"/>
    <property type="project" value="InterPro"/>
</dbReference>
<organism evidence="2">
    <name type="scientific">bioreactor metagenome</name>
    <dbReference type="NCBI Taxonomy" id="1076179"/>
    <lineage>
        <taxon>unclassified sequences</taxon>
        <taxon>metagenomes</taxon>
        <taxon>ecological metagenomes</taxon>
    </lineage>
</organism>
<reference evidence="2" key="1">
    <citation type="submission" date="2019-08" db="EMBL/GenBank/DDBJ databases">
        <authorList>
            <person name="Kucharzyk K."/>
            <person name="Murdoch R.W."/>
            <person name="Higgins S."/>
            <person name="Loffler F."/>
        </authorList>
    </citation>
    <scope>NUCLEOTIDE SEQUENCE</scope>
</reference>
<comment type="caution">
    <text evidence="2">The sequence shown here is derived from an EMBL/GenBank/DDBJ whole genome shotgun (WGS) entry which is preliminary data.</text>
</comment>
<proteinExistence type="predicted"/>
<protein>
    <recommendedName>
        <fullName evidence="1">IstB-like ATP-binding domain-containing protein</fullName>
    </recommendedName>
</protein>
<dbReference type="Gene3D" id="3.40.50.300">
    <property type="entry name" value="P-loop containing nucleotide triphosphate hydrolases"/>
    <property type="match status" value="1"/>
</dbReference>
<dbReference type="Pfam" id="PF01695">
    <property type="entry name" value="IstB_IS21"/>
    <property type="match status" value="1"/>
</dbReference>
<sequence>MNERETFAHFSSSIFPTPEQKKRTLNARAICEAYAKSLPAPEKPNLLLLGMPGLGKSFLGNAIAYEALTRGVDAERVTAYAFVQTVLRDIRERTEKAQRYQTVPLLVLDDLGSEPNIPNVSFEWLFAVINERTIAGRATVCSSNCTLKQLSEIYDERFMSRLCDRNTTQVLMLTGENLRTI</sequence>
<gene>
    <name evidence="2" type="ORF">SDC9_50579</name>
</gene>
<dbReference type="PANTHER" id="PTHR30050:SF4">
    <property type="entry name" value="ATP-BINDING PROTEIN RV3427C IN INSERTION SEQUENCE-RELATED"/>
    <property type="match status" value="1"/>
</dbReference>
<evidence type="ECO:0000313" key="2">
    <source>
        <dbReference type="EMBL" id="MPM04303.1"/>
    </source>
</evidence>
<accession>A0A644WPS3</accession>
<dbReference type="SUPFAM" id="SSF52540">
    <property type="entry name" value="P-loop containing nucleoside triphosphate hydrolases"/>
    <property type="match status" value="1"/>
</dbReference>
<dbReference type="PANTHER" id="PTHR30050">
    <property type="entry name" value="CHROMOSOMAL REPLICATION INITIATOR PROTEIN DNAA"/>
    <property type="match status" value="1"/>
</dbReference>
<evidence type="ECO:0000259" key="1">
    <source>
        <dbReference type="Pfam" id="PF01695"/>
    </source>
</evidence>
<dbReference type="InterPro" id="IPR027417">
    <property type="entry name" value="P-loop_NTPase"/>
</dbReference>
<dbReference type="GO" id="GO:0006260">
    <property type="term" value="P:DNA replication"/>
    <property type="evidence" value="ECO:0007669"/>
    <property type="project" value="TreeGrafter"/>
</dbReference>
<dbReference type="AlphaFoldDB" id="A0A644WPS3"/>
<name>A0A644WPS3_9ZZZZ</name>
<feature type="domain" description="IstB-like ATP-binding" evidence="1">
    <location>
        <begin position="42"/>
        <end position="174"/>
    </location>
</feature>